<keyword evidence="2" id="KW-1185">Reference proteome</keyword>
<proteinExistence type="predicted"/>
<sequence length="84" mass="8908">MRAPCGTITLTAWRGRAETAQRATNVTEQSPTYKPGKIDDFVSHLAGGGAGGAGGAVTRRPTWVAACCAYLEWDAVLSEITYFT</sequence>
<reference evidence="1 2" key="1">
    <citation type="journal article" date="2019" name="Commun. Biol.">
        <title>The bagworm genome reveals a unique fibroin gene that provides high tensile strength.</title>
        <authorList>
            <person name="Kono N."/>
            <person name="Nakamura H."/>
            <person name="Ohtoshi R."/>
            <person name="Tomita M."/>
            <person name="Numata K."/>
            <person name="Arakawa K."/>
        </authorList>
    </citation>
    <scope>NUCLEOTIDE SEQUENCE [LARGE SCALE GENOMIC DNA]</scope>
</reference>
<protein>
    <submittedName>
        <fullName evidence="1">Uncharacterized protein</fullName>
    </submittedName>
</protein>
<evidence type="ECO:0000313" key="1">
    <source>
        <dbReference type="EMBL" id="GBP60729.1"/>
    </source>
</evidence>
<dbReference type="EMBL" id="BGZK01000794">
    <property type="protein sequence ID" value="GBP60729.1"/>
    <property type="molecule type" value="Genomic_DNA"/>
</dbReference>
<evidence type="ECO:0000313" key="2">
    <source>
        <dbReference type="Proteomes" id="UP000299102"/>
    </source>
</evidence>
<organism evidence="1 2">
    <name type="scientific">Eumeta variegata</name>
    <name type="common">Bagworm moth</name>
    <name type="synonym">Eumeta japonica</name>
    <dbReference type="NCBI Taxonomy" id="151549"/>
    <lineage>
        <taxon>Eukaryota</taxon>
        <taxon>Metazoa</taxon>
        <taxon>Ecdysozoa</taxon>
        <taxon>Arthropoda</taxon>
        <taxon>Hexapoda</taxon>
        <taxon>Insecta</taxon>
        <taxon>Pterygota</taxon>
        <taxon>Neoptera</taxon>
        <taxon>Endopterygota</taxon>
        <taxon>Lepidoptera</taxon>
        <taxon>Glossata</taxon>
        <taxon>Ditrysia</taxon>
        <taxon>Tineoidea</taxon>
        <taxon>Psychidae</taxon>
        <taxon>Oiketicinae</taxon>
        <taxon>Eumeta</taxon>
    </lineage>
</organism>
<accession>A0A4C1XEI5</accession>
<comment type="caution">
    <text evidence="1">The sequence shown here is derived from an EMBL/GenBank/DDBJ whole genome shotgun (WGS) entry which is preliminary data.</text>
</comment>
<dbReference type="AlphaFoldDB" id="A0A4C1XEI5"/>
<gene>
    <name evidence="1" type="ORF">EVAR_47467_1</name>
</gene>
<name>A0A4C1XEI5_EUMVA</name>
<dbReference type="Proteomes" id="UP000299102">
    <property type="component" value="Unassembled WGS sequence"/>
</dbReference>